<dbReference type="AlphaFoldDB" id="W9GIH2"/>
<dbReference type="EMBL" id="AWSA01000001">
    <property type="protein sequence ID" value="EWT03689.1"/>
    <property type="molecule type" value="Genomic_DNA"/>
</dbReference>
<feature type="chain" id="PRO_5004920371" evidence="3">
    <location>
        <begin position="37"/>
        <end position="348"/>
    </location>
</feature>
<evidence type="ECO:0000256" key="1">
    <source>
        <dbReference type="SAM" id="MobiDB-lite"/>
    </source>
</evidence>
<name>W9GIH2_9MICO</name>
<dbReference type="Proteomes" id="UP000019489">
    <property type="component" value="Unassembled WGS sequence"/>
</dbReference>
<feature type="region of interest" description="Disordered" evidence="1">
    <location>
        <begin position="324"/>
        <end position="348"/>
    </location>
</feature>
<sequence>MSERSNRTARWIRRACRAAATLVTAALLAAPGTARGASLFDVSVGPTTAVAGQDVVVSVSPLVEGLVITSCRAWLTGGQPTECVGSNGHWSAHLTVAHRAGPGASTVTWSLRYRLGTGRNATTHRAQGTRAVTIRPATPPDFSVVLDPAAGRPGDTVSAEFTALDPKTTITTCSARLGGAAAFQCVGTGSAWWLSLTVPATAHPSRMTVEWTLVYERDGYQTEAHGTTPFSGLPAVAGSRHAGPSAGTAAPSIRSRQPGDVRSTIPTVPRTSLARTEPPRAEAQATELSDWVWDRSDLDVLLLAVALGAVLLVGFSVHSRRATLRERPSHPFPSPAAGRSAPPVTRHI</sequence>
<protein>
    <submittedName>
        <fullName evidence="4">Uncharacterized protein</fullName>
    </submittedName>
</protein>
<feature type="signal peptide" evidence="3">
    <location>
        <begin position="1"/>
        <end position="36"/>
    </location>
</feature>
<keyword evidence="2" id="KW-0812">Transmembrane</keyword>
<keyword evidence="2" id="KW-0472">Membrane</keyword>
<accession>W9GIH2</accession>
<evidence type="ECO:0000256" key="2">
    <source>
        <dbReference type="SAM" id="Phobius"/>
    </source>
</evidence>
<gene>
    <name evidence="4" type="ORF">N865_09095</name>
</gene>
<evidence type="ECO:0000313" key="5">
    <source>
        <dbReference type="Proteomes" id="UP000019489"/>
    </source>
</evidence>
<keyword evidence="2" id="KW-1133">Transmembrane helix</keyword>
<reference evidence="4 5" key="1">
    <citation type="submission" date="2013-08" db="EMBL/GenBank/DDBJ databases">
        <title>Intrasporangium oryzae NRRL B-24470.</title>
        <authorList>
            <person name="Liu H."/>
            <person name="Wang G."/>
        </authorList>
    </citation>
    <scope>NUCLEOTIDE SEQUENCE [LARGE SCALE GENOMIC DNA]</scope>
    <source>
        <strain evidence="4 5">NRRL B-24470</strain>
    </source>
</reference>
<evidence type="ECO:0000256" key="3">
    <source>
        <dbReference type="SAM" id="SignalP"/>
    </source>
</evidence>
<dbReference type="RefSeq" id="WP_034800314.1">
    <property type="nucleotide sequence ID" value="NZ_AWSA01000001.1"/>
</dbReference>
<dbReference type="OrthoDB" id="9491365at2"/>
<dbReference type="STRING" id="1386089.N865_09095"/>
<keyword evidence="5" id="KW-1185">Reference proteome</keyword>
<evidence type="ECO:0000313" key="4">
    <source>
        <dbReference type="EMBL" id="EWT03689.1"/>
    </source>
</evidence>
<proteinExistence type="predicted"/>
<keyword evidence="3" id="KW-0732">Signal</keyword>
<comment type="caution">
    <text evidence="4">The sequence shown here is derived from an EMBL/GenBank/DDBJ whole genome shotgun (WGS) entry which is preliminary data.</text>
</comment>
<organism evidence="4 5">
    <name type="scientific">Intrasporangium oryzae NRRL B-24470</name>
    <dbReference type="NCBI Taxonomy" id="1386089"/>
    <lineage>
        <taxon>Bacteria</taxon>
        <taxon>Bacillati</taxon>
        <taxon>Actinomycetota</taxon>
        <taxon>Actinomycetes</taxon>
        <taxon>Micrococcales</taxon>
        <taxon>Intrasporangiaceae</taxon>
        <taxon>Intrasporangium</taxon>
    </lineage>
</organism>
<feature type="transmembrane region" description="Helical" evidence="2">
    <location>
        <begin position="300"/>
        <end position="317"/>
    </location>
</feature>
<feature type="region of interest" description="Disordered" evidence="1">
    <location>
        <begin position="238"/>
        <end position="266"/>
    </location>
</feature>